<sequence length="394" mass="44524">MVVFKPFAPYMPTHPENVAADPYDIVSVEQAREDVKLRPDSFLTVDKPEVFTADMPLEAWGQRARHELERLYESELTERTHGFYVYRLTDQGRIQTGLVATFSMTDYEAGRIKIHEHTRAAKERERVEHVSATKAHTGPILMSHAPDEGLRRILDDATTGEALFAFTDSEGVIHEGYAVPSKHQARIIILGASIPAIYIADGHHRAKAAAVVARSPIHEGESKQERDHFLGVLFPSDELTILPYHRILNQVAPEEVMALLDGLAFSYDIEPVAELQVPNERGTFGLSYRGEHHVLKKRQTTTILDVATLQRDVLEPYFHVTDVRTDHRIDFIGGKDAPKRLADLAERDDVVVLTCYATAMEELMRVADENGQMPPKSTWFEPKLKSGLFIHRFD</sequence>
<comment type="caution">
    <text evidence="1">The sequence shown here is derived from an EMBL/GenBank/DDBJ whole genome shotgun (WGS) entry which is preliminary data.</text>
</comment>
<dbReference type="RefSeq" id="WP_214831885.1">
    <property type="nucleotide sequence ID" value="NZ_CP183077.1"/>
</dbReference>
<dbReference type="Pfam" id="PF06245">
    <property type="entry name" value="DUF1015"/>
    <property type="match status" value="1"/>
</dbReference>
<gene>
    <name evidence="1" type="ORF">QR695_13695</name>
</gene>
<dbReference type="Proteomes" id="UP001230807">
    <property type="component" value="Unassembled WGS sequence"/>
</dbReference>
<evidence type="ECO:0000313" key="1">
    <source>
        <dbReference type="EMBL" id="MDL5378057.1"/>
    </source>
</evidence>
<dbReference type="EMBL" id="JASWER010000015">
    <property type="protein sequence ID" value="MDL5378057.1"/>
    <property type="molecule type" value="Genomic_DNA"/>
</dbReference>
<keyword evidence="2" id="KW-1185">Reference proteome</keyword>
<dbReference type="PANTHER" id="PTHR36454">
    <property type="entry name" value="LMO2823 PROTEIN"/>
    <property type="match status" value="1"/>
</dbReference>
<proteinExistence type="predicted"/>
<protein>
    <submittedName>
        <fullName evidence="1">DUF1015 family protein</fullName>
    </submittedName>
</protein>
<accession>A0ABT7MS95</accession>
<dbReference type="PANTHER" id="PTHR36454:SF1">
    <property type="entry name" value="DUF1015 DOMAIN-CONTAINING PROTEIN"/>
    <property type="match status" value="1"/>
</dbReference>
<name>A0ABT7MS95_9BACL</name>
<dbReference type="InterPro" id="IPR008323">
    <property type="entry name" value="UCP033563"/>
</dbReference>
<organism evidence="1 2">
    <name type="scientific">Exiguobacterium mexicanum</name>
    <dbReference type="NCBI Taxonomy" id="340146"/>
    <lineage>
        <taxon>Bacteria</taxon>
        <taxon>Bacillati</taxon>
        <taxon>Bacillota</taxon>
        <taxon>Bacilli</taxon>
        <taxon>Bacillales</taxon>
        <taxon>Bacillales Family XII. Incertae Sedis</taxon>
        <taxon>Exiguobacterium</taxon>
    </lineage>
</organism>
<evidence type="ECO:0000313" key="2">
    <source>
        <dbReference type="Proteomes" id="UP001230807"/>
    </source>
</evidence>
<reference evidence="1 2" key="1">
    <citation type="submission" date="2023-06" db="EMBL/GenBank/DDBJ databases">
        <title>Influencing factors and mechanism of Cr(VI) reduction by facultative anaerobic Exiguobacterium sp. PY14.</title>
        <authorList>
            <person name="Zou L."/>
        </authorList>
    </citation>
    <scope>NUCLEOTIDE SEQUENCE [LARGE SCALE GENOMIC DNA]</scope>
    <source>
        <strain evidence="1 2">PY14</strain>
    </source>
</reference>